<proteinExistence type="predicted"/>
<gene>
    <name evidence="1" type="ORF">B0H17DRAFT_1140328</name>
</gene>
<evidence type="ECO:0000313" key="1">
    <source>
        <dbReference type="EMBL" id="KAJ7675251.1"/>
    </source>
</evidence>
<comment type="caution">
    <text evidence="1">The sequence shown here is derived from an EMBL/GenBank/DDBJ whole genome shotgun (WGS) entry which is preliminary data.</text>
</comment>
<name>A0AAD7D2N0_MYCRO</name>
<reference evidence="1" key="1">
    <citation type="submission" date="2023-03" db="EMBL/GenBank/DDBJ databases">
        <title>Massive genome expansion in bonnet fungi (Mycena s.s.) driven by repeated elements and novel gene families across ecological guilds.</title>
        <authorList>
            <consortium name="Lawrence Berkeley National Laboratory"/>
            <person name="Harder C.B."/>
            <person name="Miyauchi S."/>
            <person name="Viragh M."/>
            <person name="Kuo A."/>
            <person name="Thoen E."/>
            <person name="Andreopoulos B."/>
            <person name="Lu D."/>
            <person name="Skrede I."/>
            <person name="Drula E."/>
            <person name="Henrissat B."/>
            <person name="Morin E."/>
            <person name="Kohler A."/>
            <person name="Barry K."/>
            <person name="LaButti K."/>
            <person name="Morin E."/>
            <person name="Salamov A."/>
            <person name="Lipzen A."/>
            <person name="Mereny Z."/>
            <person name="Hegedus B."/>
            <person name="Baldrian P."/>
            <person name="Stursova M."/>
            <person name="Weitz H."/>
            <person name="Taylor A."/>
            <person name="Grigoriev I.V."/>
            <person name="Nagy L.G."/>
            <person name="Martin F."/>
            <person name="Kauserud H."/>
        </authorList>
    </citation>
    <scope>NUCLEOTIDE SEQUENCE</scope>
    <source>
        <strain evidence="1">CBHHK067</strain>
    </source>
</reference>
<evidence type="ECO:0000313" key="2">
    <source>
        <dbReference type="Proteomes" id="UP001221757"/>
    </source>
</evidence>
<dbReference type="AlphaFoldDB" id="A0AAD7D2N0"/>
<keyword evidence="2" id="KW-1185">Reference proteome</keyword>
<dbReference type="Proteomes" id="UP001221757">
    <property type="component" value="Unassembled WGS sequence"/>
</dbReference>
<organism evidence="1 2">
    <name type="scientific">Mycena rosella</name>
    <name type="common">Pink bonnet</name>
    <name type="synonym">Agaricus rosellus</name>
    <dbReference type="NCBI Taxonomy" id="1033263"/>
    <lineage>
        <taxon>Eukaryota</taxon>
        <taxon>Fungi</taxon>
        <taxon>Dikarya</taxon>
        <taxon>Basidiomycota</taxon>
        <taxon>Agaricomycotina</taxon>
        <taxon>Agaricomycetes</taxon>
        <taxon>Agaricomycetidae</taxon>
        <taxon>Agaricales</taxon>
        <taxon>Marasmiineae</taxon>
        <taxon>Mycenaceae</taxon>
        <taxon>Mycena</taxon>
    </lineage>
</organism>
<accession>A0AAD7D2N0</accession>
<protein>
    <submittedName>
        <fullName evidence="1">Uncharacterized protein</fullName>
    </submittedName>
</protein>
<dbReference type="EMBL" id="JARKIE010000150">
    <property type="protein sequence ID" value="KAJ7675251.1"/>
    <property type="molecule type" value="Genomic_DNA"/>
</dbReference>
<sequence>MLHYYPHTGACLLDNSKKVIPYTRLENQRWCGRLNIRSQQIQLTKILDFRCAVPPLSTSIMRALDLALHSTINMEHLDLPEAIGILPYMVSRSQLGAARAQTSLFNPFLLPRYTCSVPGITIGKNMVWRGAHRSRASSPLDTWEYAANFEAWLALQWLEPESNGFPAQTRILN</sequence>